<dbReference type="HOGENOM" id="CLU_081495_0_0_11"/>
<sequence length="265" mass="28500">MKVPPLSERPDTEEEQQDFLAPPSRRKKRSLAATRAALRPWAIGIGLTVLVAVAAVGAYTLGASIASWNDRPSTAATPTVHPAPMPSASSEPAMSGGYAIGPNGVLVRPAEFAADTYTKPELPEEAKENTERGAELTAEYAVETLTYAWNTGDTQPFADITEPGESFRETYIKNITNLYANGWMYDNSSTITSIVSVEPVTDKKWGVQDGTIGVVFKASTNNGTACIGQRIIKSDTSFDVTLAFFMTWKDGRWIVTGGGVSRDGQ</sequence>
<evidence type="ECO:0000256" key="1">
    <source>
        <dbReference type="SAM" id="MobiDB-lite"/>
    </source>
</evidence>
<evidence type="ECO:0000256" key="2">
    <source>
        <dbReference type="SAM" id="Phobius"/>
    </source>
</evidence>
<dbReference type="EMBL" id="AAYI02000004">
    <property type="protein sequence ID" value="EDN80272.1"/>
    <property type="molecule type" value="Genomic_DNA"/>
</dbReference>
<keyword evidence="2" id="KW-0812">Transmembrane</keyword>
<accession>A7BAP8</accession>
<dbReference type="eggNOG" id="ENOG5033M65">
    <property type="taxonomic scope" value="Bacteria"/>
</dbReference>
<reference evidence="4" key="1">
    <citation type="submission" date="2007-04" db="EMBL/GenBank/DDBJ databases">
        <authorList>
            <person name="Fulton L."/>
            <person name="Clifton S."/>
            <person name="Fulton B."/>
            <person name="Xu J."/>
            <person name="Minx P."/>
            <person name="Pepin K.H."/>
            <person name="Johnson M."/>
            <person name="Thiruvilangam P."/>
            <person name="Bhonagiri V."/>
            <person name="Nash W.E."/>
            <person name="Mardis E.R."/>
            <person name="Wilson R.K."/>
        </authorList>
    </citation>
    <scope>NUCLEOTIDE SEQUENCE [LARGE SCALE GENOMIC DNA]</scope>
    <source>
        <strain evidence="4">ATCC 17982</strain>
    </source>
</reference>
<keyword evidence="2" id="KW-1133">Transmembrane helix</keyword>
<comment type="caution">
    <text evidence="4">The sequence shown here is derived from an EMBL/GenBank/DDBJ whole genome shotgun (WGS) entry which is preliminary data.</text>
</comment>
<reference evidence="4" key="2">
    <citation type="submission" date="2015-05" db="EMBL/GenBank/DDBJ databases">
        <title>Draft genome sequence of Actinomyces odontolyticus (ATCC 17982).</title>
        <authorList>
            <person name="Sudarsanam P."/>
            <person name="Ley R."/>
            <person name="Guruge J."/>
            <person name="Turnbaugh P.J."/>
            <person name="Mahowald M."/>
            <person name="Liep D."/>
            <person name="Gordon J."/>
        </authorList>
    </citation>
    <scope>NUCLEOTIDE SEQUENCE</scope>
    <source>
        <strain evidence="4">ATCC 17982</strain>
    </source>
</reference>
<keyword evidence="2" id="KW-0472">Membrane</keyword>
<dbReference type="Proteomes" id="UP000003553">
    <property type="component" value="Unassembled WGS sequence"/>
</dbReference>
<feature type="domain" description="DUF6318" evidence="3">
    <location>
        <begin position="118"/>
        <end position="256"/>
    </location>
</feature>
<proteinExistence type="predicted"/>
<dbReference type="Pfam" id="PF19843">
    <property type="entry name" value="DUF6318"/>
    <property type="match status" value="1"/>
</dbReference>
<evidence type="ECO:0000313" key="4">
    <source>
        <dbReference type="EMBL" id="EDN80272.1"/>
    </source>
</evidence>
<evidence type="ECO:0000259" key="3">
    <source>
        <dbReference type="Pfam" id="PF19843"/>
    </source>
</evidence>
<keyword evidence="5" id="KW-1185">Reference proteome</keyword>
<feature type="transmembrane region" description="Helical" evidence="2">
    <location>
        <begin position="36"/>
        <end position="61"/>
    </location>
</feature>
<dbReference type="InterPro" id="IPR046281">
    <property type="entry name" value="DUF6318"/>
</dbReference>
<feature type="region of interest" description="Disordered" evidence="1">
    <location>
        <begin position="76"/>
        <end position="95"/>
    </location>
</feature>
<gene>
    <name evidence="4" type="ORF">ACTODO_00712</name>
</gene>
<protein>
    <recommendedName>
        <fullName evidence="3">DUF6318 domain-containing protein</fullName>
    </recommendedName>
</protein>
<feature type="region of interest" description="Disordered" evidence="1">
    <location>
        <begin position="1"/>
        <end position="27"/>
    </location>
</feature>
<name>A7BAP8_9ACTO</name>
<dbReference type="AlphaFoldDB" id="A7BAP8"/>
<evidence type="ECO:0000313" key="5">
    <source>
        <dbReference type="Proteomes" id="UP000003553"/>
    </source>
</evidence>
<feature type="compositionally biased region" description="Low complexity" evidence="1">
    <location>
        <begin position="86"/>
        <end position="95"/>
    </location>
</feature>
<dbReference type="RefSeq" id="WP_003791332.1">
    <property type="nucleotide sequence ID" value="NZ_DS264586.1"/>
</dbReference>
<organism evidence="4 5">
    <name type="scientific">Schaalia dentiphila ATCC 17982</name>
    <dbReference type="NCBI Taxonomy" id="411466"/>
    <lineage>
        <taxon>Bacteria</taxon>
        <taxon>Bacillati</taxon>
        <taxon>Actinomycetota</taxon>
        <taxon>Actinomycetes</taxon>
        <taxon>Actinomycetales</taxon>
        <taxon>Actinomycetaceae</taxon>
        <taxon>Schaalia</taxon>
        <taxon>Schaalia dentiphila</taxon>
    </lineage>
</organism>